<evidence type="ECO:0000256" key="1">
    <source>
        <dbReference type="ARBA" id="ARBA00022500"/>
    </source>
</evidence>
<dbReference type="GO" id="GO:0004888">
    <property type="term" value="F:transmembrane signaling receptor activity"/>
    <property type="evidence" value="ECO:0007669"/>
    <property type="project" value="InterPro"/>
</dbReference>
<gene>
    <name evidence="6" type="ORF">LPTSP4_18620</name>
</gene>
<name>A0A2P2E0C9_9LEPT</name>
<dbReference type="PRINTS" id="PR00260">
    <property type="entry name" value="CHEMTRNSDUCR"/>
</dbReference>
<dbReference type="PANTHER" id="PTHR43531:SF11">
    <property type="entry name" value="METHYL-ACCEPTING CHEMOTAXIS PROTEIN 3"/>
    <property type="match status" value="1"/>
</dbReference>
<dbReference type="InterPro" id="IPR001610">
    <property type="entry name" value="PAC"/>
</dbReference>
<dbReference type="CDD" id="cd00130">
    <property type="entry name" value="PAS"/>
    <property type="match status" value="1"/>
</dbReference>
<dbReference type="GO" id="GO:0006935">
    <property type="term" value="P:chemotaxis"/>
    <property type="evidence" value="ECO:0007669"/>
    <property type="project" value="UniProtKB-KW"/>
</dbReference>
<evidence type="ECO:0000256" key="3">
    <source>
        <dbReference type="PROSITE-ProRule" id="PRU00284"/>
    </source>
</evidence>
<dbReference type="InterPro" id="IPR000014">
    <property type="entry name" value="PAS"/>
</dbReference>
<feature type="domain" description="Methyl-accepting transducer" evidence="4">
    <location>
        <begin position="145"/>
        <end position="360"/>
    </location>
</feature>
<evidence type="ECO:0000313" key="6">
    <source>
        <dbReference type="EMBL" id="GBF50337.1"/>
    </source>
</evidence>
<feature type="domain" description="PAC" evidence="5">
    <location>
        <begin position="40"/>
        <end position="92"/>
    </location>
</feature>
<dbReference type="GO" id="GO:0005886">
    <property type="term" value="C:plasma membrane"/>
    <property type="evidence" value="ECO:0007669"/>
    <property type="project" value="TreeGrafter"/>
</dbReference>
<dbReference type="SUPFAM" id="SSF58104">
    <property type="entry name" value="Methyl-accepting chemotaxis protein (MCP) signaling domain"/>
    <property type="match status" value="1"/>
</dbReference>
<dbReference type="SMART" id="SM00283">
    <property type="entry name" value="MA"/>
    <property type="match status" value="1"/>
</dbReference>
<dbReference type="InterPro" id="IPR035965">
    <property type="entry name" value="PAS-like_dom_sf"/>
</dbReference>
<dbReference type="AlphaFoldDB" id="A0A2P2E0C9"/>
<dbReference type="Gene3D" id="3.30.450.20">
    <property type="entry name" value="PAS domain"/>
    <property type="match status" value="1"/>
</dbReference>
<keyword evidence="3" id="KW-0807">Transducer</keyword>
<organism evidence="6 7">
    <name type="scientific">Leptospira ryugenii</name>
    <dbReference type="NCBI Taxonomy" id="1917863"/>
    <lineage>
        <taxon>Bacteria</taxon>
        <taxon>Pseudomonadati</taxon>
        <taxon>Spirochaetota</taxon>
        <taxon>Spirochaetia</taxon>
        <taxon>Leptospirales</taxon>
        <taxon>Leptospiraceae</taxon>
        <taxon>Leptospira</taxon>
    </lineage>
</organism>
<sequence>MGYQNEEIIGKHHKIFVDPAYALSEEYDMFWNILRSGNFHQSEFKRIGKSGKVVWIQATYNPIFDLKGNLTKVIKFASDITEQKKLSEEAKELTNELLHSLQGLEKGNLKTAINGNFSGGFLEIKNSFNNTLTNLATVISDVKRNVETVLLASQKLEDTSQFLSHSATDQAATVEETEAAIVQIIKNISESAASAEKTDLIAKKSTEEAKIGERSVQEAVQAMNAISGKIGVIKEIAAQTSLLSLNASIEAARAGENGKGFAVVATEVGKLAEKSNVSSGEISQLSASSLEIANRAGQIISDIIPAISQTSELVRTMSISNKEQAESVAQIGQAMKELDSVTQQFAASSEELAVTAESLSLQAKSLNHTIDFFHW</sequence>
<dbReference type="InterPro" id="IPR051310">
    <property type="entry name" value="MCP_chemotaxis"/>
</dbReference>
<comment type="similarity">
    <text evidence="2">Belongs to the methyl-accepting chemotaxis (MCP) protein family.</text>
</comment>
<accession>A0A2P2E0C9</accession>
<evidence type="ECO:0000259" key="5">
    <source>
        <dbReference type="PROSITE" id="PS50113"/>
    </source>
</evidence>
<dbReference type="Gene3D" id="1.10.287.950">
    <property type="entry name" value="Methyl-accepting chemotaxis protein"/>
    <property type="match status" value="1"/>
</dbReference>
<comment type="caution">
    <text evidence="6">The sequence shown here is derived from an EMBL/GenBank/DDBJ whole genome shotgun (WGS) entry which is preliminary data.</text>
</comment>
<keyword evidence="1" id="KW-0145">Chemotaxis</keyword>
<dbReference type="InterPro" id="IPR004089">
    <property type="entry name" value="MCPsignal_dom"/>
</dbReference>
<dbReference type="InterPro" id="IPR013655">
    <property type="entry name" value="PAS_fold_3"/>
</dbReference>
<reference evidence="6 7" key="1">
    <citation type="submission" date="2018-02" db="EMBL/GenBank/DDBJ databases">
        <title>Novel Leptospira species isolated from soil and water in Japan.</title>
        <authorList>
            <person name="Nakao R."/>
            <person name="Masuzawa T."/>
        </authorList>
    </citation>
    <scope>NUCLEOTIDE SEQUENCE [LARGE SCALE GENOMIC DNA]</scope>
    <source>
        <strain evidence="6 7">YH101</strain>
    </source>
</reference>
<dbReference type="Pfam" id="PF08447">
    <property type="entry name" value="PAS_3"/>
    <property type="match status" value="1"/>
</dbReference>
<dbReference type="GO" id="GO:0007165">
    <property type="term" value="P:signal transduction"/>
    <property type="evidence" value="ECO:0007669"/>
    <property type="project" value="UniProtKB-KW"/>
</dbReference>
<dbReference type="InterPro" id="IPR000700">
    <property type="entry name" value="PAS-assoc_C"/>
</dbReference>
<dbReference type="PROSITE" id="PS50113">
    <property type="entry name" value="PAC"/>
    <property type="match status" value="1"/>
</dbReference>
<dbReference type="EMBL" id="BFBB01000004">
    <property type="protein sequence ID" value="GBF50337.1"/>
    <property type="molecule type" value="Genomic_DNA"/>
</dbReference>
<proteinExistence type="inferred from homology"/>
<keyword evidence="7" id="KW-1185">Reference proteome</keyword>
<dbReference type="SMART" id="SM00086">
    <property type="entry name" value="PAC"/>
    <property type="match status" value="1"/>
</dbReference>
<evidence type="ECO:0000313" key="7">
    <source>
        <dbReference type="Proteomes" id="UP000245133"/>
    </source>
</evidence>
<dbReference type="NCBIfam" id="TIGR00229">
    <property type="entry name" value="sensory_box"/>
    <property type="match status" value="1"/>
</dbReference>
<dbReference type="InterPro" id="IPR004090">
    <property type="entry name" value="Chemotax_Me-accpt_rcpt"/>
</dbReference>
<dbReference type="PROSITE" id="PS50111">
    <property type="entry name" value="CHEMOTAXIS_TRANSDUC_2"/>
    <property type="match status" value="1"/>
</dbReference>
<dbReference type="Proteomes" id="UP000245133">
    <property type="component" value="Unassembled WGS sequence"/>
</dbReference>
<protein>
    <submittedName>
        <fullName evidence="6">Putative methyl-accepting chemotaxis protein</fullName>
    </submittedName>
</protein>
<evidence type="ECO:0000259" key="4">
    <source>
        <dbReference type="PROSITE" id="PS50111"/>
    </source>
</evidence>
<dbReference type="PANTHER" id="PTHR43531">
    <property type="entry name" value="PROTEIN ICFG"/>
    <property type="match status" value="1"/>
</dbReference>
<evidence type="ECO:0000256" key="2">
    <source>
        <dbReference type="ARBA" id="ARBA00029447"/>
    </source>
</evidence>
<dbReference type="Pfam" id="PF00015">
    <property type="entry name" value="MCPsignal"/>
    <property type="match status" value="1"/>
</dbReference>
<dbReference type="SUPFAM" id="SSF55785">
    <property type="entry name" value="PYP-like sensor domain (PAS domain)"/>
    <property type="match status" value="1"/>
</dbReference>